<feature type="domain" description="HTH cro/C1-type" evidence="1">
    <location>
        <begin position="29"/>
        <end position="83"/>
    </location>
</feature>
<name>C0FQT2_9FIRM</name>
<dbReference type="Pfam" id="PF18430">
    <property type="entry name" value="DBD_HTH"/>
    <property type="match status" value="1"/>
</dbReference>
<evidence type="ECO:0000313" key="2">
    <source>
        <dbReference type="EMBL" id="EEG95012.1"/>
    </source>
</evidence>
<dbReference type="EMBL" id="ACFY01000048">
    <property type="protein sequence ID" value="EEG95012.1"/>
    <property type="molecule type" value="Genomic_DNA"/>
</dbReference>
<dbReference type="Gene3D" id="1.10.260.40">
    <property type="entry name" value="lambda repressor-like DNA-binding domains"/>
    <property type="match status" value="1"/>
</dbReference>
<accession>C0FQT2</accession>
<protein>
    <recommendedName>
        <fullName evidence="1">HTH cro/C1-type domain-containing protein</fullName>
    </recommendedName>
</protein>
<dbReference type="CDD" id="cd00093">
    <property type="entry name" value="HTH_XRE"/>
    <property type="match status" value="1"/>
</dbReference>
<comment type="caution">
    <text evidence="2">The sequence shown here is derived from an EMBL/GenBank/DDBJ whole genome shotgun (WGS) entry which is preliminary data.</text>
</comment>
<dbReference type="Proteomes" id="UP000003561">
    <property type="component" value="Unassembled WGS sequence"/>
</dbReference>
<reference evidence="2 3" key="1">
    <citation type="submission" date="2009-02" db="EMBL/GenBank/DDBJ databases">
        <authorList>
            <person name="Fulton L."/>
            <person name="Clifton S."/>
            <person name="Fulton B."/>
            <person name="Xu J."/>
            <person name="Minx P."/>
            <person name="Pepin K.H."/>
            <person name="Johnson M."/>
            <person name="Bhonagiri V."/>
            <person name="Nash W.E."/>
            <person name="Mardis E.R."/>
            <person name="Wilson R.K."/>
        </authorList>
    </citation>
    <scope>NUCLEOTIDE SEQUENCE [LARGE SCALE GENOMIC DNA]</scope>
    <source>
        <strain evidence="2 3">DSM 16841</strain>
    </source>
</reference>
<dbReference type="SUPFAM" id="SSF47413">
    <property type="entry name" value="lambda repressor-like DNA-binding domains"/>
    <property type="match status" value="1"/>
</dbReference>
<dbReference type="InterPro" id="IPR041511">
    <property type="entry name" value="DBD_HTH"/>
</dbReference>
<proteinExistence type="predicted"/>
<organism evidence="2 3">
    <name type="scientific">Roseburia inulinivorans DSM 16841</name>
    <dbReference type="NCBI Taxonomy" id="622312"/>
    <lineage>
        <taxon>Bacteria</taxon>
        <taxon>Bacillati</taxon>
        <taxon>Bacillota</taxon>
        <taxon>Clostridia</taxon>
        <taxon>Lachnospirales</taxon>
        <taxon>Lachnospiraceae</taxon>
        <taxon>Roseburia</taxon>
    </lineage>
</organism>
<dbReference type="InterPro" id="IPR010982">
    <property type="entry name" value="Lambda_DNA-bd_dom_sf"/>
</dbReference>
<evidence type="ECO:0000259" key="1">
    <source>
        <dbReference type="PROSITE" id="PS50943"/>
    </source>
</evidence>
<evidence type="ECO:0000313" key="3">
    <source>
        <dbReference type="Proteomes" id="UP000003561"/>
    </source>
</evidence>
<dbReference type="AlphaFoldDB" id="C0FQT2"/>
<gene>
    <name evidence="2" type="ORF">ROSEINA2194_01086</name>
</gene>
<dbReference type="PROSITE" id="PS50943">
    <property type="entry name" value="HTH_CROC1"/>
    <property type="match status" value="1"/>
</dbReference>
<dbReference type="GO" id="GO:0003677">
    <property type="term" value="F:DNA binding"/>
    <property type="evidence" value="ECO:0007669"/>
    <property type="project" value="InterPro"/>
</dbReference>
<reference evidence="2 3" key="2">
    <citation type="submission" date="2009-03" db="EMBL/GenBank/DDBJ databases">
        <title>Draft genome sequence of Roseburia inulinivorans (DSM 16841).</title>
        <authorList>
            <person name="Sudarsanam P."/>
            <person name="Ley R."/>
            <person name="Guruge J."/>
            <person name="Turnbaugh P.J."/>
            <person name="Mahowald M."/>
            <person name="Liep D."/>
            <person name="Gordon J."/>
        </authorList>
    </citation>
    <scope>NUCLEOTIDE SEQUENCE [LARGE SCALE GENOMIC DNA]</scope>
    <source>
        <strain evidence="2 3">DSM 16841</strain>
    </source>
</reference>
<dbReference type="InterPro" id="IPR001387">
    <property type="entry name" value="Cro/C1-type_HTH"/>
</dbReference>
<sequence>MKCKIISGDVMKIERDERRFDFHDIGLAIKRAREASGMTQEQLAYIVDRAPRTIMYNENDGQHPSFNTFYQMVTMFDISVDQYFYPSQNSGSECRKRIDAMLNALDERELKIVEATIQAMKAAKETEDA</sequence>
<dbReference type="eggNOG" id="COG1476">
    <property type="taxonomic scope" value="Bacteria"/>
</dbReference>